<organism evidence="1 2">
    <name type="scientific">Syntrophus gentianae</name>
    <dbReference type="NCBI Taxonomy" id="43775"/>
    <lineage>
        <taxon>Bacteria</taxon>
        <taxon>Pseudomonadati</taxon>
        <taxon>Thermodesulfobacteriota</taxon>
        <taxon>Syntrophia</taxon>
        <taxon>Syntrophales</taxon>
        <taxon>Syntrophaceae</taxon>
        <taxon>Syntrophus</taxon>
    </lineage>
</organism>
<proteinExistence type="predicted"/>
<protein>
    <recommendedName>
        <fullName evidence="3">Catalase</fullName>
    </recommendedName>
</protein>
<gene>
    <name evidence="1" type="ORF">SAMN04489760_104168</name>
</gene>
<dbReference type="EMBL" id="FOBS01000004">
    <property type="protein sequence ID" value="SEM12163.1"/>
    <property type="molecule type" value="Genomic_DNA"/>
</dbReference>
<dbReference type="STRING" id="43775.SAMN04489760_104168"/>
<dbReference type="Gene3D" id="2.40.180.10">
    <property type="entry name" value="Catalase core domain"/>
    <property type="match status" value="1"/>
</dbReference>
<evidence type="ECO:0000313" key="1">
    <source>
        <dbReference type="EMBL" id="SEM12163.1"/>
    </source>
</evidence>
<dbReference type="CDD" id="cd08152">
    <property type="entry name" value="y4iL_like"/>
    <property type="match status" value="1"/>
</dbReference>
<sequence length="398" mass="46741">MNIKMRLLKFLHDILLVMLHIERRLEPLFRPQWNRLFREPLAGIIQYLINRQRRDEGLQLAEETVDADEEESLDKIIDLMADQMRGHFEPGAYERGGNTKTHGLVRATVTIREDLPELCRRGIFTTPRTYPAYVRYSGPGPDVPADIRDVGFLSMAVKLMDVPGKKLMDEETYTQDFITVCTPTFVTPNTRENAKLQYWSLVNMPLYYFLNPKDTHLLDFFMQSLWNETQYNPLGQRYWSCTPYLLGEGLAVMYSFRPKTQVDTKIPGLPFGKVSFNYLRENMIKTLNQKDVEFDLLIQVQTDPFLMPIENASVRWPEKLSPFIPVATVRIPQQRFDSEAQFAFAKRLKMNPWHCLPEHRPLGNQNRARRRMYYELSNFRQEMNETSHLEPTGDEVFE</sequence>
<dbReference type="SUPFAM" id="SSF56634">
    <property type="entry name" value="Heme-dependent catalase-like"/>
    <property type="match status" value="1"/>
</dbReference>
<keyword evidence="2" id="KW-1185">Reference proteome</keyword>
<dbReference type="InterPro" id="IPR020835">
    <property type="entry name" value="Catalase_sf"/>
</dbReference>
<evidence type="ECO:0008006" key="3">
    <source>
        <dbReference type="Google" id="ProtNLM"/>
    </source>
</evidence>
<name>A0A1H7VSC8_9BACT</name>
<dbReference type="GO" id="GO:0020037">
    <property type="term" value="F:heme binding"/>
    <property type="evidence" value="ECO:0007669"/>
    <property type="project" value="InterPro"/>
</dbReference>
<dbReference type="Proteomes" id="UP000198744">
    <property type="component" value="Unassembled WGS sequence"/>
</dbReference>
<accession>A0A1H7VSC8</accession>
<dbReference type="RefSeq" id="WP_093882521.1">
    <property type="nucleotide sequence ID" value="NZ_FOBS01000004.1"/>
</dbReference>
<dbReference type="AlphaFoldDB" id="A0A1H7VSC8"/>
<dbReference type="OrthoDB" id="336698at2"/>
<reference evidence="1 2" key="1">
    <citation type="submission" date="2016-10" db="EMBL/GenBank/DDBJ databases">
        <authorList>
            <person name="de Groot N.N."/>
        </authorList>
    </citation>
    <scope>NUCLEOTIDE SEQUENCE [LARGE SCALE GENOMIC DNA]</scope>
    <source>
        <strain evidence="1 2">DSM 8423</strain>
    </source>
</reference>
<evidence type="ECO:0000313" key="2">
    <source>
        <dbReference type="Proteomes" id="UP000198744"/>
    </source>
</evidence>